<evidence type="ECO:0000256" key="3">
    <source>
        <dbReference type="ARBA" id="ARBA00022839"/>
    </source>
</evidence>
<dbReference type="PANTHER" id="PTHR23044:SF61">
    <property type="entry name" value="3'-5' EXORIBONUCLEASE 1-RELATED"/>
    <property type="match status" value="1"/>
</dbReference>
<dbReference type="InterPro" id="IPR012337">
    <property type="entry name" value="RNaseH-like_sf"/>
</dbReference>
<dbReference type="PANTHER" id="PTHR23044">
    <property type="entry name" value="3'-5' EXONUCLEASE ERI1-RELATED"/>
    <property type="match status" value="1"/>
</dbReference>
<feature type="domain" description="Exonuclease" evidence="4">
    <location>
        <begin position="2"/>
        <end position="103"/>
    </location>
</feature>
<keyword evidence="1" id="KW-0540">Nuclease</keyword>
<dbReference type="OrthoDB" id="448399at2759"/>
<protein>
    <recommendedName>
        <fullName evidence="4">Exonuclease domain-containing protein</fullName>
    </recommendedName>
</protein>
<sequence length="105" mass="12308">MPTEKPKLSIFCTELTGITQDKVDKGVPLQTSLMLFLKWIRDLTNNYDLTSESHCLDFKKKKCALVTWSDWDLGTCLQNECKRKRIPKPDIFNKWIDLRALYKVV</sequence>
<dbReference type="AlphaFoldDB" id="A0A0T6AWB0"/>
<dbReference type="CDD" id="cd06133">
    <property type="entry name" value="ERI-1_3'hExo_like"/>
    <property type="match status" value="1"/>
</dbReference>
<gene>
    <name evidence="5" type="ORF">AMK59_7197</name>
</gene>
<comment type="caution">
    <text evidence="5">The sequence shown here is derived from an EMBL/GenBank/DDBJ whole genome shotgun (WGS) entry which is preliminary data.</text>
</comment>
<dbReference type="InterPro" id="IPR051274">
    <property type="entry name" value="3-5_Exoribonuclease"/>
</dbReference>
<proteinExistence type="predicted"/>
<name>A0A0T6AWB0_9SCAR</name>
<dbReference type="InterPro" id="IPR013520">
    <property type="entry name" value="Ribonucl_H"/>
</dbReference>
<evidence type="ECO:0000259" key="4">
    <source>
        <dbReference type="Pfam" id="PF00929"/>
    </source>
</evidence>
<keyword evidence="6" id="KW-1185">Reference proteome</keyword>
<evidence type="ECO:0000313" key="6">
    <source>
        <dbReference type="Proteomes" id="UP000051574"/>
    </source>
</evidence>
<dbReference type="InterPro" id="IPR047201">
    <property type="entry name" value="ERI-1_3'hExo-like"/>
</dbReference>
<dbReference type="GO" id="GO:0000175">
    <property type="term" value="F:3'-5'-RNA exonuclease activity"/>
    <property type="evidence" value="ECO:0007669"/>
    <property type="project" value="InterPro"/>
</dbReference>
<accession>A0A0T6AWB0</accession>
<dbReference type="Pfam" id="PF00929">
    <property type="entry name" value="RNase_T"/>
    <property type="match status" value="1"/>
</dbReference>
<keyword evidence="2" id="KW-0378">Hydrolase</keyword>
<evidence type="ECO:0000256" key="1">
    <source>
        <dbReference type="ARBA" id="ARBA00022722"/>
    </source>
</evidence>
<dbReference type="GO" id="GO:0003676">
    <property type="term" value="F:nucleic acid binding"/>
    <property type="evidence" value="ECO:0007669"/>
    <property type="project" value="InterPro"/>
</dbReference>
<dbReference type="InterPro" id="IPR036397">
    <property type="entry name" value="RNaseH_sf"/>
</dbReference>
<dbReference type="Gene3D" id="3.30.420.10">
    <property type="entry name" value="Ribonuclease H-like superfamily/Ribonuclease H"/>
    <property type="match status" value="1"/>
</dbReference>
<dbReference type="EMBL" id="LJIG01022647">
    <property type="protein sequence ID" value="KRT79455.1"/>
    <property type="molecule type" value="Genomic_DNA"/>
</dbReference>
<keyword evidence="3" id="KW-0269">Exonuclease</keyword>
<organism evidence="5 6">
    <name type="scientific">Oryctes borbonicus</name>
    <dbReference type="NCBI Taxonomy" id="1629725"/>
    <lineage>
        <taxon>Eukaryota</taxon>
        <taxon>Metazoa</taxon>
        <taxon>Ecdysozoa</taxon>
        <taxon>Arthropoda</taxon>
        <taxon>Hexapoda</taxon>
        <taxon>Insecta</taxon>
        <taxon>Pterygota</taxon>
        <taxon>Neoptera</taxon>
        <taxon>Endopterygota</taxon>
        <taxon>Coleoptera</taxon>
        <taxon>Polyphaga</taxon>
        <taxon>Scarabaeiformia</taxon>
        <taxon>Scarabaeidae</taxon>
        <taxon>Dynastinae</taxon>
        <taxon>Oryctes</taxon>
    </lineage>
</organism>
<reference evidence="5 6" key="1">
    <citation type="submission" date="2015-09" db="EMBL/GenBank/DDBJ databases">
        <title>Draft genome of the scarab beetle Oryctes borbonicus.</title>
        <authorList>
            <person name="Meyer J.M."/>
            <person name="Markov G.V."/>
            <person name="Baskaran P."/>
            <person name="Herrmann M."/>
            <person name="Sommer R.J."/>
            <person name="Roedelsperger C."/>
        </authorList>
    </citation>
    <scope>NUCLEOTIDE SEQUENCE [LARGE SCALE GENOMIC DNA]</scope>
    <source>
        <strain evidence="5">OB123</strain>
        <tissue evidence="5">Whole animal</tissue>
    </source>
</reference>
<dbReference type="SUPFAM" id="SSF53098">
    <property type="entry name" value="Ribonuclease H-like"/>
    <property type="match status" value="1"/>
</dbReference>
<evidence type="ECO:0000256" key="2">
    <source>
        <dbReference type="ARBA" id="ARBA00022801"/>
    </source>
</evidence>
<evidence type="ECO:0000313" key="5">
    <source>
        <dbReference type="EMBL" id="KRT79455.1"/>
    </source>
</evidence>
<dbReference type="Proteomes" id="UP000051574">
    <property type="component" value="Unassembled WGS sequence"/>
</dbReference>